<protein>
    <submittedName>
        <fullName evidence="2">Uncharacterized protein</fullName>
    </submittedName>
</protein>
<dbReference type="Gene3D" id="3.60.130.30">
    <property type="match status" value="1"/>
</dbReference>
<feature type="compositionally biased region" description="Polar residues" evidence="1">
    <location>
        <begin position="39"/>
        <end position="48"/>
    </location>
</feature>
<evidence type="ECO:0000313" key="3">
    <source>
        <dbReference type="Proteomes" id="UP000011083"/>
    </source>
</evidence>
<feature type="region of interest" description="Disordered" evidence="1">
    <location>
        <begin position="1"/>
        <end position="96"/>
    </location>
</feature>
<accession>L8HJS8</accession>
<dbReference type="EMBL" id="KB007805">
    <property type="protein sequence ID" value="ELR25465.1"/>
    <property type="molecule type" value="Genomic_DNA"/>
</dbReference>
<dbReference type="KEGG" id="acan:ACA1_295510"/>
<feature type="compositionally biased region" description="Acidic residues" evidence="1">
    <location>
        <begin position="154"/>
        <end position="167"/>
    </location>
</feature>
<name>L8HJS8_ACACF</name>
<dbReference type="OrthoDB" id="2690740at2759"/>
<proteinExistence type="predicted"/>
<dbReference type="GeneID" id="14926523"/>
<feature type="compositionally biased region" description="Acidic residues" evidence="1">
    <location>
        <begin position="49"/>
        <end position="65"/>
    </location>
</feature>
<feature type="region of interest" description="Disordered" evidence="1">
    <location>
        <begin position="151"/>
        <end position="203"/>
    </location>
</feature>
<sequence length="465" mass="52681">MRRSLRVLRKHSEALSRRRKNRASAASSQATHGHLEINQLKQHMNTNGGDDDVDIEETDEEEPPEALDMLEKQEAAPATKGLNRGQKRRADEMREADEELEWDLEMLRRRDGVGDHQDLEAEAKAPEETQENQQQQVVVRLPAGCALTVSPQAEEVDDEAEEEENEAEVNQVGQQPPAPPAPSARSEEGRKRRKLKQKKKRTRHYKIIVPESDATTRQMLEAEIERPVLEGEDKRARITRSVPAETVCETYLWYDQRDTPRLGLLRNRLTAEMLQTLLDTATDWMTTEEPTVYQARNTPRHKERNGHRTKAAHCGTWRKSSTELHIMPDTNTAGAQAFIKQNAELFKRVNDELRKYWPRVMEMYAAICPTRPDGSPVLPNTDFHEFVLNWDIECNFHTDKSDAGWGFCVVIPFGEFTGGELIFPGLGQSAHLIAGDIMVFPLPCSSTAMEKSRLILGAACCAAEA</sequence>
<reference evidence="2 3" key="1">
    <citation type="journal article" date="2013" name="Genome Biol.">
        <title>Genome of Acanthamoeba castellanii highlights extensive lateral gene transfer and early evolution of tyrosine kinase signaling.</title>
        <authorList>
            <person name="Clarke M."/>
            <person name="Lohan A.J."/>
            <person name="Liu B."/>
            <person name="Lagkouvardos I."/>
            <person name="Roy S."/>
            <person name="Zafar N."/>
            <person name="Bertelli C."/>
            <person name="Schilde C."/>
            <person name="Kianianmomeni A."/>
            <person name="Burglin T.R."/>
            <person name="Frech C."/>
            <person name="Turcotte B."/>
            <person name="Kopec K.O."/>
            <person name="Synnott J.M."/>
            <person name="Choo C."/>
            <person name="Paponov I."/>
            <person name="Finkler A."/>
            <person name="Soon Heng Tan C."/>
            <person name="Hutchins A.P."/>
            <person name="Weinmeier T."/>
            <person name="Rattei T."/>
            <person name="Chu J.S."/>
            <person name="Gimenez G."/>
            <person name="Irimia M."/>
            <person name="Rigden D.J."/>
            <person name="Fitzpatrick D.A."/>
            <person name="Lorenzo-Morales J."/>
            <person name="Bateman A."/>
            <person name="Chiu C.H."/>
            <person name="Tang P."/>
            <person name="Hegemann P."/>
            <person name="Fromm H."/>
            <person name="Raoult D."/>
            <person name="Greub G."/>
            <person name="Miranda-Saavedra D."/>
            <person name="Chen N."/>
            <person name="Nash P."/>
            <person name="Ginger M.L."/>
            <person name="Horn M."/>
            <person name="Schaap P."/>
            <person name="Caler L."/>
            <person name="Loftus B."/>
        </authorList>
    </citation>
    <scope>NUCLEOTIDE SEQUENCE [LARGE SCALE GENOMIC DNA]</scope>
    <source>
        <strain evidence="2 3">Neff</strain>
    </source>
</reference>
<organism evidence="2 3">
    <name type="scientific">Acanthamoeba castellanii (strain ATCC 30010 / Neff)</name>
    <dbReference type="NCBI Taxonomy" id="1257118"/>
    <lineage>
        <taxon>Eukaryota</taxon>
        <taxon>Amoebozoa</taxon>
        <taxon>Discosea</taxon>
        <taxon>Longamoebia</taxon>
        <taxon>Centramoebida</taxon>
        <taxon>Acanthamoebidae</taxon>
        <taxon>Acanthamoeba</taxon>
    </lineage>
</organism>
<dbReference type="Proteomes" id="UP000011083">
    <property type="component" value="Unassembled WGS sequence"/>
</dbReference>
<evidence type="ECO:0000256" key="1">
    <source>
        <dbReference type="SAM" id="MobiDB-lite"/>
    </source>
</evidence>
<evidence type="ECO:0000313" key="2">
    <source>
        <dbReference type="EMBL" id="ELR25465.1"/>
    </source>
</evidence>
<keyword evidence="3" id="KW-1185">Reference proteome</keyword>
<feature type="compositionally biased region" description="Basic residues" evidence="1">
    <location>
        <begin position="191"/>
        <end position="203"/>
    </location>
</feature>
<gene>
    <name evidence="2" type="ORF">ACA1_295510</name>
</gene>
<dbReference type="AlphaFoldDB" id="L8HJS8"/>
<dbReference type="RefSeq" id="XP_004368220.1">
    <property type="nucleotide sequence ID" value="XM_004368163.1"/>
</dbReference>
<dbReference type="VEuPathDB" id="AmoebaDB:ACA1_295510"/>